<dbReference type="SMART" id="SM00028">
    <property type="entry name" value="TPR"/>
    <property type="match status" value="3"/>
</dbReference>
<evidence type="ECO:0000256" key="2">
    <source>
        <dbReference type="SAM" id="MobiDB-lite"/>
    </source>
</evidence>
<dbReference type="AlphaFoldDB" id="A0A916XCR4"/>
<feature type="repeat" description="TPR" evidence="1">
    <location>
        <begin position="124"/>
        <end position="157"/>
    </location>
</feature>
<accession>A0A916XCR4</accession>
<comment type="caution">
    <text evidence="3">The sequence shown here is derived from an EMBL/GenBank/DDBJ whole genome shotgun (WGS) entry which is preliminary data.</text>
</comment>
<protein>
    <recommendedName>
        <fullName evidence="5">Tetratricopeptide repeat protein</fullName>
    </recommendedName>
</protein>
<evidence type="ECO:0000256" key="1">
    <source>
        <dbReference type="PROSITE-ProRule" id="PRU00339"/>
    </source>
</evidence>
<dbReference type="InterPro" id="IPR019734">
    <property type="entry name" value="TPR_rpt"/>
</dbReference>
<organism evidence="3 4">
    <name type="scientific">Chelatococcus reniformis</name>
    <dbReference type="NCBI Taxonomy" id="1494448"/>
    <lineage>
        <taxon>Bacteria</taxon>
        <taxon>Pseudomonadati</taxon>
        <taxon>Pseudomonadota</taxon>
        <taxon>Alphaproteobacteria</taxon>
        <taxon>Hyphomicrobiales</taxon>
        <taxon>Chelatococcaceae</taxon>
        <taxon>Chelatococcus</taxon>
    </lineage>
</organism>
<dbReference type="EMBL" id="BMGG01000004">
    <property type="protein sequence ID" value="GGC63963.1"/>
    <property type="molecule type" value="Genomic_DNA"/>
</dbReference>
<evidence type="ECO:0000313" key="4">
    <source>
        <dbReference type="Proteomes" id="UP000637002"/>
    </source>
</evidence>
<feature type="repeat" description="TPR" evidence="1">
    <location>
        <begin position="158"/>
        <end position="191"/>
    </location>
</feature>
<dbReference type="Pfam" id="PF13181">
    <property type="entry name" value="TPR_8"/>
    <property type="match status" value="1"/>
</dbReference>
<dbReference type="SUPFAM" id="SSF48452">
    <property type="entry name" value="TPR-like"/>
    <property type="match status" value="1"/>
</dbReference>
<name>A0A916XCR4_9HYPH</name>
<dbReference type="Proteomes" id="UP000637002">
    <property type="component" value="Unassembled WGS sequence"/>
</dbReference>
<reference evidence="3" key="1">
    <citation type="journal article" date="2014" name="Int. J. Syst. Evol. Microbiol.">
        <title>Complete genome sequence of Corynebacterium casei LMG S-19264T (=DSM 44701T), isolated from a smear-ripened cheese.</title>
        <authorList>
            <consortium name="US DOE Joint Genome Institute (JGI-PGF)"/>
            <person name="Walter F."/>
            <person name="Albersmeier A."/>
            <person name="Kalinowski J."/>
            <person name="Ruckert C."/>
        </authorList>
    </citation>
    <scope>NUCLEOTIDE SEQUENCE</scope>
    <source>
        <strain evidence="3">CGMCC 1.12919</strain>
    </source>
</reference>
<evidence type="ECO:0008006" key="5">
    <source>
        <dbReference type="Google" id="ProtNLM"/>
    </source>
</evidence>
<dbReference type="PROSITE" id="PS50005">
    <property type="entry name" value="TPR"/>
    <property type="match status" value="2"/>
</dbReference>
<dbReference type="InterPro" id="IPR011990">
    <property type="entry name" value="TPR-like_helical_dom_sf"/>
</dbReference>
<gene>
    <name evidence="3" type="ORF">GCM10010994_23200</name>
</gene>
<keyword evidence="4" id="KW-1185">Reference proteome</keyword>
<feature type="region of interest" description="Disordered" evidence="2">
    <location>
        <begin position="18"/>
        <end position="49"/>
    </location>
</feature>
<proteinExistence type="predicted"/>
<reference evidence="3" key="2">
    <citation type="submission" date="2020-09" db="EMBL/GenBank/DDBJ databases">
        <authorList>
            <person name="Sun Q."/>
            <person name="Zhou Y."/>
        </authorList>
    </citation>
    <scope>NUCLEOTIDE SEQUENCE</scope>
    <source>
        <strain evidence="3">CGMCC 1.12919</strain>
    </source>
</reference>
<dbReference type="Gene3D" id="1.25.40.10">
    <property type="entry name" value="Tetratricopeptide repeat domain"/>
    <property type="match status" value="1"/>
</dbReference>
<sequence length="210" mass="22669">MVAAAAIWFGAAISASLAQSRPESPSKHEPQAPAPQAAKPPAEVGKHEADSGATLDRLFARLAQAKDDDEAAGITRQIERRWMQSGSDTADLLMGRAVVALAAGDQPLAVELLDRVVTIRPAWAEAWNKRATVFTLMGDQQRAVADIQKTLSLEPRHFGALSGLGTIFSANDDDKHALDAYRRALAINPFLDAVKERVKRLEPDVDGRDL</sequence>
<dbReference type="RefSeq" id="WP_244641936.1">
    <property type="nucleotide sequence ID" value="NZ_BMGG01000004.1"/>
</dbReference>
<keyword evidence="1" id="KW-0802">TPR repeat</keyword>
<evidence type="ECO:0000313" key="3">
    <source>
        <dbReference type="EMBL" id="GGC63963.1"/>
    </source>
</evidence>